<keyword evidence="6 7" id="KW-0472">Membrane</keyword>
<dbReference type="SUPFAM" id="SSF161111">
    <property type="entry name" value="Cation efflux protein transmembrane domain-like"/>
    <property type="match status" value="1"/>
</dbReference>
<dbReference type="InterPro" id="IPR027469">
    <property type="entry name" value="Cation_efflux_TMD_sf"/>
</dbReference>
<evidence type="ECO:0000313" key="11">
    <source>
        <dbReference type="Proteomes" id="UP000184128"/>
    </source>
</evidence>
<comment type="subcellular location">
    <subcellularLocation>
        <location evidence="1">Membrane</location>
        <topology evidence="1">Multi-pass membrane protein</topology>
    </subcellularLocation>
</comment>
<feature type="transmembrane region" description="Helical" evidence="7">
    <location>
        <begin position="21"/>
        <end position="45"/>
    </location>
</feature>
<proteinExistence type="inferred from homology"/>
<feature type="transmembrane region" description="Helical" evidence="7">
    <location>
        <begin position="115"/>
        <end position="139"/>
    </location>
</feature>
<dbReference type="STRING" id="1121025.SAMN02745249_02028"/>
<dbReference type="PANTHER" id="PTHR43840:SF50">
    <property type="entry name" value="MANGANESE EFFLUX SYSTEM PROTEIN MNES"/>
    <property type="match status" value="1"/>
</dbReference>
<dbReference type="SUPFAM" id="SSF160240">
    <property type="entry name" value="Cation efflux protein cytoplasmic domain-like"/>
    <property type="match status" value="1"/>
</dbReference>
<dbReference type="Gene3D" id="3.30.70.1350">
    <property type="entry name" value="Cation efflux protein, cytoplasmic domain"/>
    <property type="match status" value="1"/>
</dbReference>
<protein>
    <submittedName>
        <fullName evidence="10">Cation diffusion facilitator family transporter</fullName>
    </submittedName>
</protein>
<keyword evidence="4 7" id="KW-0812">Transmembrane</keyword>
<dbReference type="PANTHER" id="PTHR43840">
    <property type="entry name" value="MITOCHONDRIAL METAL TRANSPORTER 1-RELATED"/>
    <property type="match status" value="1"/>
</dbReference>
<dbReference type="InterPro" id="IPR036837">
    <property type="entry name" value="Cation_efflux_CTD_sf"/>
</dbReference>
<evidence type="ECO:0000256" key="5">
    <source>
        <dbReference type="ARBA" id="ARBA00022989"/>
    </source>
</evidence>
<evidence type="ECO:0000256" key="2">
    <source>
        <dbReference type="ARBA" id="ARBA00008114"/>
    </source>
</evidence>
<dbReference type="GO" id="GO:0016020">
    <property type="term" value="C:membrane"/>
    <property type="evidence" value="ECO:0007669"/>
    <property type="project" value="UniProtKB-SubCell"/>
</dbReference>
<dbReference type="Pfam" id="PF16916">
    <property type="entry name" value="ZT_dimer"/>
    <property type="match status" value="1"/>
</dbReference>
<evidence type="ECO:0000259" key="8">
    <source>
        <dbReference type="Pfam" id="PF01545"/>
    </source>
</evidence>
<feature type="transmembrane region" description="Helical" evidence="7">
    <location>
        <begin position="51"/>
        <end position="68"/>
    </location>
</feature>
<evidence type="ECO:0000256" key="1">
    <source>
        <dbReference type="ARBA" id="ARBA00004141"/>
    </source>
</evidence>
<dbReference type="Gene3D" id="1.20.1510.10">
    <property type="entry name" value="Cation efflux protein transmembrane domain"/>
    <property type="match status" value="1"/>
</dbReference>
<keyword evidence="5 7" id="KW-1133">Transmembrane helix</keyword>
<name>A0A1M4ZRE2_9LACT</name>
<dbReference type="InterPro" id="IPR002524">
    <property type="entry name" value="Cation_efflux"/>
</dbReference>
<dbReference type="NCBIfam" id="TIGR01297">
    <property type="entry name" value="CDF"/>
    <property type="match status" value="1"/>
</dbReference>
<evidence type="ECO:0000256" key="7">
    <source>
        <dbReference type="SAM" id="Phobius"/>
    </source>
</evidence>
<reference evidence="10 11" key="1">
    <citation type="submission" date="2016-11" db="EMBL/GenBank/DDBJ databases">
        <authorList>
            <person name="Jaros S."/>
            <person name="Januszkiewicz K."/>
            <person name="Wedrychowicz H."/>
        </authorList>
    </citation>
    <scope>NUCLEOTIDE SEQUENCE [LARGE SCALE GENOMIC DNA]</scope>
    <source>
        <strain evidence="10 11">DSM 15692</strain>
    </source>
</reference>
<dbReference type="AlphaFoldDB" id="A0A1M4ZRE2"/>
<dbReference type="InterPro" id="IPR050291">
    <property type="entry name" value="CDF_Transporter"/>
</dbReference>
<feature type="transmembrane region" description="Helical" evidence="7">
    <location>
        <begin position="84"/>
        <end position="103"/>
    </location>
</feature>
<dbReference type="Proteomes" id="UP000184128">
    <property type="component" value="Unassembled WGS sequence"/>
</dbReference>
<keyword evidence="3" id="KW-0813">Transport</keyword>
<dbReference type="Pfam" id="PF01545">
    <property type="entry name" value="Cation_efflux"/>
    <property type="match status" value="1"/>
</dbReference>
<dbReference type="EMBL" id="FQUF01000044">
    <property type="protein sequence ID" value="SHF20362.1"/>
    <property type="molecule type" value="Genomic_DNA"/>
</dbReference>
<comment type="similarity">
    <text evidence="2">Belongs to the cation diffusion facilitator (CDF) transporter (TC 2.A.4) family.</text>
</comment>
<evidence type="ECO:0000259" key="9">
    <source>
        <dbReference type="Pfam" id="PF16916"/>
    </source>
</evidence>
<dbReference type="InterPro" id="IPR058533">
    <property type="entry name" value="Cation_efflux_TM"/>
</dbReference>
<evidence type="ECO:0000256" key="6">
    <source>
        <dbReference type="ARBA" id="ARBA00023136"/>
    </source>
</evidence>
<dbReference type="GO" id="GO:0008324">
    <property type="term" value="F:monoatomic cation transmembrane transporter activity"/>
    <property type="evidence" value="ECO:0007669"/>
    <property type="project" value="InterPro"/>
</dbReference>
<dbReference type="RefSeq" id="WP_159431741.1">
    <property type="nucleotide sequence ID" value="NZ_FQUF01000044.1"/>
</dbReference>
<gene>
    <name evidence="10" type="ORF">SAMN02745249_02028</name>
</gene>
<dbReference type="InterPro" id="IPR027470">
    <property type="entry name" value="Cation_efflux_CTD"/>
</dbReference>
<feature type="domain" description="Cation efflux protein transmembrane" evidence="8">
    <location>
        <begin position="18"/>
        <end position="212"/>
    </location>
</feature>
<organism evidence="10 11">
    <name type="scientific">Atopostipes suicloacalis DSM 15692</name>
    <dbReference type="NCBI Taxonomy" id="1121025"/>
    <lineage>
        <taxon>Bacteria</taxon>
        <taxon>Bacillati</taxon>
        <taxon>Bacillota</taxon>
        <taxon>Bacilli</taxon>
        <taxon>Lactobacillales</taxon>
        <taxon>Carnobacteriaceae</taxon>
        <taxon>Atopostipes</taxon>
    </lineage>
</organism>
<feature type="domain" description="Cation efflux protein cytoplasmic" evidence="9">
    <location>
        <begin position="222"/>
        <end position="292"/>
    </location>
</feature>
<dbReference type="OrthoDB" id="9806522at2"/>
<evidence type="ECO:0000256" key="3">
    <source>
        <dbReference type="ARBA" id="ARBA00022448"/>
    </source>
</evidence>
<feature type="transmembrane region" description="Helical" evidence="7">
    <location>
        <begin position="182"/>
        <end position="201"/>
    </location>
</feature>
<evidence type="ECO:0000313" key="10">
    <source>
        <dbReference type="EMBL" id="SHF20362.1"/>
    </source>
</evidence>
<sequence>MSKFEQEERVKSGIQTGFIGLVVNIVLLTIKLIAGLTAGSVSILVDAMNSLGDTASSFFTIGGFYVSNKPADREHPYGHQRAEYISGLFIAIIILIVGFQFLLQSINRIFNPMSVYSSGLVLLLLIISILLKIGLGFYYQHRSKQMATQSNTVLALKKDSFNDALMTLVIIASYYIEIKFGWYIDGYVGAGVALFIIYSGFRSILDSSDDLLGTRPDVQMILRMREVLDSFETPIGYHDLLIHKYGPNKVFATVDIEIDSRLSLIQAHRVIDEIEQEFEKQFNIKLVGHLDPIILDDEEQNKIYALVKNVLKTYHSNFHFHDFRIKGNDEKKEIHFDVVVPTDVVETDQELHYKITSDIYREFNEYPIYIKFDRDYILDEVNKNKD</sequence>
<evidence type="ECO:0000256" key="4">
    <source>
        <dbReference type="ARBA" id="ARBA00022692"/>
    </source>
</evidence>
<keyword evidence="11" id="KW-1185">Reference proteome</keyword>
<accession>A0A1M4ZRE2</accession>